<dbReference type="OrthoDB" id="9810867at2"/>
<dbReference type="InterPro" id="IPR020568">
    <property type="entry name" value="Ribosomal_Su5_D2-typ_SF"/>
</dbReference>
<keyword evidence="11" id="KW-1185">Reference proteome</keyword>
<keyword evidence="5 7" id="KW-0378">Hydrolase</keyword>
<dbReference type="EMBL" id="CP027019">
    <property type="protein sequence ID" value="AVP49556.1"/>
    <property type="molecule type" value="Genomic_DNA"/>
</dbReference>
<dbReference type="Proteomes" id="UP000239250">
    <property type="component" value="Chromosome"/>
</dbReference>
<dbReference type="RefSeq" id="WP_025734299.1">
    <property type="nucleotide sequence ID" value="NZ_CP024963.1"/>
</dbReference>
<dbReference type="GO" id="GO:0001682">
    <property type="term" value="P:tRNA 5'-leader removal"/>
    <property type="evidence" value="ECO:0007669"/>
    <property type="project" value="UniProtKB-UniRule"/>
</dbReference>
<evidence type="ECO:0000313" key="10">
    <source>
        <dbReference type="EMBL" id="AVP49556.1"/>
    </source>
</evidence>
<keyword evidence="3 7" id="KW-0540">Nuclease</keyword>
<reference evidence="12" key="3">
    <citation type="submission" date="2018-02" db="EMBL/GenBank/DDBJ databases">
        <title>Firefly genomes illuminate parallel origins of bioluminescence in beetles.</title>
        <authorList>
            <person name="Fallon T.R."/>
            <person name="Lower S.E.S."/>
            <person name="Behringer M."/>
            <person name="Weng J.-K."/>
        </authorList>
    </citation>
    <scope>NUCLEOTIDE SEQUENCE [LARGE SCALE GENOMIC DNA]</scope>
</reference>
<dbReference type="InterPro" id="IPR000100">
    <property type="entry name" value="RNase_P"/>
</dbReference>
<dbReference type="KEGG" id="elj:ELUMI_v1c01630"/>
<evidence type="ECO:0000256" key="4">
    <source>
        <dbReference type="ARBA" id="ARBA00022759"/>
    </source>
</evidence>
<evidence type="ECO:0000256" key="6">
    <source>
        <dbReference type="ARBA" id="ARBA00022884"/>
    </source>
</evidence>
<dbReference type="PROSITE" id="PS00648">
    <property type="entry name" value="RIBONUCLEASE_P"/>
    <property type="match status" value="1"/>
</dbReference>
<evidence type="ECO:0000256" key="7">
    <source>
        <dbReference type="HAMAP-Rule" id="MF_00227"/>
    </source>
</evidence>
<sequence>MKNKRIIKKNFEFQEIIKQNHVLKNSSFVVYFQKTNEPKLEFGISVGKKIGNAVVRNQVKRQIRMQIFNLLPEFGALNFKIIIIARPVFLKTKYEQNNNELNKILTRIKKINN</sequence>
<evidence type="ECO:0000256" key="5">
    <source>
        <dbReference type="ARBA" id="ARBA00022801"/>
    </source>
</evidence>
<dbReference type="GO" id="GO:0004526">
    <property type="term" value="F:ribonuclease P activity"/>
    <property type="evidence" value="ECO:0007669"/>
    <property type="project" value="UniProtKB-UniRule"/>
</dbReference>
<dbReference type="InterPro" id="IPR020539">
    <property type="entry name" value="RNase_P_CS"/>
</dbReference>
<comment type="catalytic activity">
    <reaction evidence="7">
        <text>Endonucleolytic cleavage of RNA, removing 5'-extranucleotides from tRNA precursor.</text>
        <dbReference type="EC" id="3.1.26.5"/>
    </reaction>
</comment>
<dbReference type="HAMAP" id="MF_00227">
    <property type="entry name" value="RNase_P"/>
    <property type="match status" value="1"/>
</dbReference>
<evidence type="ECO:0000313" key="9">
    <source>
        <dbReference type="EMBL" id="ATZ16888.1"/>
    </source>
</evidence>
<dbReference type="Pfam" id="PF00825">
    <property type="entry name" value="Ribonuclease_P"/>
    <property type="match status" value="1"/>
</dbReference>
<comment type="subunit">
    <text evidence="7">Consists of a catalytic RNA component (M1 or rnpB) and a protein subunit.</text>
</comment>
<name>A0A2K8NUP8_9MOLU</name>
<organism evidence="9 11">
    <name type="scientific">Williamsoniiplasma luminosum</name>
    <dbReference type="NCBI Taxonomy" id="214888"/>
    <lineage>
        <taxon>Bacteria</taxon>
        <taxon>Bacillati</taxon>
        <taxon>Mycoplasmatota</taxon>
        <taxon>Mollicutes</taxon>
        <taxon>Entomoplasmatales</taxon>
        <taxon>Williamsoniiplasma</taxon>
    </lineage>
</organism>
<evidence type="ECO:0000256" key="8">
    <source>
        <dbReference type="NCBIfam" id="TIGR00188"/>
    </source>
</evidence>
<evidence type="ECO:0000313" key="11">
    <source>
        <dbReference type="Proteomes" id="UP000232063"/>
    </source>
</evidence>
<dbReference type="PANTHER" id="PTHR33992:SF1">
    <property type="entry name" value="RIBONUCLEASE P PROTEIN COMPONENT"/>
    <property type="match status" value="1"/>
</dbReference>
<reference evidence="10" key="2">
    <citation type="journal article" date="2018" name="Elife">
        <title>Firefly genomes illuminate parallel origins of bioluminescence in beetles.</title>
        <authorList>
            <person name="Fallon T.R."/>
            <person name="Lower S.E."/>
            <person name="Chang C.H."/>
            <person name="Bessho-Uehara M."/>
            <person name="Martin G.J."/>
            <person name="Bewick A.J."/>
            <person name="Behringer M."/>
            <person name="Debat H.J."/>
            <person name="Wong I."/>
            <person name="Day J.C."/>
            <person name="Suvorov A."/>
            <person name="Silva C.J."/>
            <person name="Stanger-Hall K.F."/>
            <person name="Hall D.W."/>
            <person name="Schmitz R.J."/>
            <person name="Nelson D.R."/>
            <person name="Lewis S.M."/>
            <person name="Shigenobu S."/>
            <person name="Bybee S.M."/>
            <person name="Larracuente A.M."/>
            <person name="Oba Y."/>
            <person name="Weng J.K."/>
        </authorList>
    </citation>
    <scope>NUCLEOTIDE SEQUENCE</scope>
    <source>
        <strain evidence="10">NJ-2016</strain>
    </source>
</reference>
<dbReference type="SUPFAM" id="SSF54211">
    <property type="entry name" value="Ribosomal protein S5 domain 2-like"/>
    <property type="match status" value="1"/>
</dbReference>
<evidence type="ECO:0000256" key="2">
    <source>
        <dbReference type="ARBA" id="ARBA00022694"/>
    </source>
</evidence>
<comment type="function">
    <text evidence="1 7">RNaseP catalyzes the removal of the 5'-leader sequence from pre-tRNA to produce the mature 5'-terminus. It can also cleave other RNA substrates such as 4.5S RNA. The protein component plays an auxiliary but essential role in vivo by binding to the 5'-leader sequence and broadening the substrate specificity of the ribozyme.</text>
</comment>
<gene>
    <name evidence="7 9" type="primary">rnpA</name>
    <name evidence="10" type="ORF">C5T88_03190</name>
    <name evidence="9" type="ORF">ELUMI_v1c01630</name>
</gene>
<dbReference type="PANTHER" id="PTHR33992">
    <property type="entry name" value="RIBONUCLEASE P PROTEIN COMPONENT"/>
    <property type="match status" value="1"/>
</dbReference>
<dbReference type="EC" id="3.1.26.5" evidence="7 8"/>
<dbReference type="NCBIfam" id="TIGR00188">
    <property type="entry name" value="rnpA"/>
    <property type="match status" value="1"/>
</dbReference>
<proteinExistence type="inferred from homology"/>
<dbReference type="Proteomes" id="UP000232063">
    <property type="component" value="Chromosome"/>
</dbReference>
<evidence type="ECO:0000313" key="12">
    <source>
        <dbReference type="Proteomes" id="UP000239250"/>
    </source>
</evidence>
<dbReference type="InterPro" id="IPR014721">
    <property type="entry name" value="Ribsml_uS5_D2-typ_fold_subgr"/>
</dbReference>
<accession>A0A2K8NUP8</accession>
<reference evidence="9 11" key="1">
    <citation type="submission" date="2017-11" db="EMBL/GenBank/DDBJ databases">
        <title>Genome sequence of Entomoplasma luminosum PIMN-1 (ATCC 49195).</title>
        <authorList>
            <person name="Lo W.-S."/>
            <person name="Gasparich G.E."/>
            <person name="Kuo C.-H."/>
        </authorList>
    </citation>
    <scope>NUCLEOTIDE SEQUENCE [LARGE SCALE GENOMIC DNA]</scope>
    <source>
        <strain evidence="9 11">PIMN-1</strain>
    </source>
</reference>
<keyword evidence="4 7" id="KW-0255">Endonuclease</keyword>
<dbReference type="AlphaFoldDB" id="A0A2K8NUP8"/>
<dbReference type="GO" id="GO:0042781">
    <property type="term" value="F:3'-tRNA processing endoribonuclease activity"/>
    <property type="evidence" value="ECO:0007669"/>
    <property type="project" value="TreeGrafter"/>
</dbReference>
<dbReference type="EMBL" id="CP024963">
    <property type="protein sequence ID" value="ATZ16888.1"/>
    <property type="molecule type" value="Genomic_DNA"/>
</dbReference>
<dbReference type="GO" id="GO:0000049">
    <property type="term" value="F:tRNA binding"/>
    <property type="evidence" value="ECO:0007669"/>
    <property type="project" value="UniProtKB-UniRule"/>
</dbReference>
<evidence type="ECO:0000256" key="3">
    <source>
        <dbReference type="ARBA" id="ARBA00022722"/>
    </source>
</evidence>
<protein>
    <recommendedName>
        <fullName evidence="7 8">Ribonuclease P protein component</fullName>
        <shortName evidence="7">RNase P protein</shortName>
        <shortName evidence="7">RNaseP protein</shortName>
        <ecNumber evidence="7 8">3.1.26.5</ecNumber>
    </recommendedName>
    <alternativeName>
        <fullName evidence="7">Protein C5</fullName>
    </alternativeName>
</protein>
<evidence type="ECO:0000256" key="1">
    <source>
        <dbReference type="ARBA" id="ARBA00002663"/>
    </source>
</evidence>
<keyword evidence="6 7" id="KW-0694">RNA-binding</keyword>
<keyword evidence="2 7" id="KW-0819">tRNA processing</keyword>
<dbReference type="GO" id="GO:0030677">
    <property type="term" value="C:ribonuclease P complex"/>
    <property type="evidence" value="ECO:0007669"/>
    <property type="project" value="TreeGrafter"/>
</dbReference>
<comment type="similarity">
    <text evidence="7">Belongs to the RnpA family.</text>
</comment>
<dbReference type="Gene3D" id="3.30.230.10">
    <property type="match status" value="1"/>
</dbReference>